<evidence type="ECO:0000313" key="2">
    <source>
        <dbReference type="Proteomes" id="UP000330807"/>
    </source>
</evidence>
<accession>A0A5K1J464</accession>
<proteinExistence type="predicted"/>
<dbReference type="Proteomes" id="UP000330807">
    <property type="component" value="Unassembled WGS sequence"/>
</dbReference>
<dbReference type="InterPro" id="IPR010360">
    <property type="entry name" value="DUF956"/>
</dbReference>
<name>A0A5K1J464_9ACTN</name>
<dbReference type="AlphaFoldDB" id="A0A5K1J464"/>
<organism evidence="1 2">
    <name type="scientific">Collinsella aerofaciens</name>
    <dbReference type="NCBI Taxonomy" id="74426"/>
    <lineage>
        <taxon>Bacteria</taxon>
        <taxon>Bacillati</taxon>
        <taxon>Actinomycetota</taxon>
        <taxon>Coriobacteriia</taxon>
        <taxon>Coriobacteriales</taxon>
        <taxon>Coriobacteriaceae</taxon>
        <taxon>Collinsella</taxon>
    </lineage>
</organism>
<sequence>MGTLDAVRLFYLEGEARMAQSQNSKVDLATPATCLMGLTSHGNVMVGNKAFEYYNERNPEDFIQIPWNEVDYIAAEVLRGTKKITRFAIFTKDNGHFTFSTRDDKETLRAVRKYVDEDKLVRSPDFIDVTTKGAKSIPSLIKALFHKGD</sequence>
<evidence type="ECO:0008006" key="3">
    <source>
        <dbReference type="Google" id="ProtNLM"/>
    </source>
</evidence>
<dbReference type="EMBL" id="CABWIH010000047">
    <property type="protein sequence ID" value="VWM00184.1"/>
    <property type="molecule type" value="Genomic_DNA"/>
</dbReference>
<gene>
    <name evidence="1" type="ORF">LMKDKBCB_00249</name>
</gene>
<evidence type="ECO:0000313" key="1">
    <source>
        <dbReference type="EMBL" id="VWM00184.1"/>
    </source>
</evidence>
<dbReference type="Pfam" id="PF06115">
    <property type="entry name" value="DUF956"/>
    <property type="match status" value="1"/>
</dbReference>
<reference evidence="1 2" key="1">
    <citation type="submission" date="2019-10" db="EMBL/GenBank/DDBJ databases">
        <authorList>
            <person name="Wolf R A."/>
        </authorList>
    </citation>
    <scope>NUCLEOTIDE SEQUENCE [LARGE SCALE GENOMIC DNA]</scope>
    <source>
        <strain evidence="1">Collinsella_aerofaciens_AK_138A</strain>
    </source>
</reference>
<protein>
    <recommendedName>
        <fullName evidence="3">DUF956 family protein</fullName>
    </recommendedName>
</protein>